<dbReference type="Proteomes" id="UP000008743">
    <property type="component" value="Unassembled WGS sequence"/>
</dbReference>
<gene>
    <name evidence="1" type="ORF">CAOG_010214</name>
</gene>
<organism evidence="1 2">
    <name type="scientific">Capsaspora owczarzaki (strain ATCC 30864)</name>
    <dbReference type="NCBI Taxonomy" id="595528"/>
    <lineage>
        <taxon>Eukaryota</taxon>
        <taxon>Filasterea</taxon>
        <taxon>Capsaspora</taxon>
    </lineage>
</organism>
<dbReference type="PhylomeDB" id="A0A0D2X5T0"/>
<dbReference type="EMBL" id="KE346394">
    <property type="protein sequence ID" value="KJE98344.1"/>
    <property type="molecule type" value="Genomic_DNA"/>
</dbReference>
<reference evidence="2" key="1">
    <citation type="submission" date="2011-02" db="EMBL/GenBank/DDBJ databases">
        <title>The Genome Sequence of Capsaspora owczarzaki ATCC 30864.</title>
        <authorList>
            <person name="Russ C."/>
            <person name="Cuomo C."/>
            <person name="Burger G."/>
            <person name="Gray M.W."/>
            <person name="Holland P.W.H."/>
            <person name="King N."/>
            <person name="Lang F.B.F."/>
            <person name="Roger A.J."/>
            <person name="Ruiz-Trillo I."/>
            <person name="Young S.K."/>
            <person name="Zeng Q."/>
            <person name="Gargeya S."/>
            <person name="Alvarado L."/>
            <person name="Berlin A."/>
            <person name="Chapman S.B."/>
            <person name="Chen Z."/>
            <person name="Freedman E."/>
            <person name="Gellesch M."/>
            <person name="Goldberg J."/>
            <person name="Griggs A."/>
            <person name="Gujja S."/>
            <person name="Heilman E."/>
            <person name="Heiman D."/>
            <person name="Howarth C."/>
            <person name="Mehta T."/>
            <person name="Neiman D."/>
            <person name="Pearson M."/>
            <person name="Roberts A."/>
            <person name="Saif S."/>
            <person name="Shea T."/>
            <person name="Shenoy N."/>
            <person name="Sisk P."/>
            <person name="Stolte C."/>
            <person name="Sykes S."/>
            <person name="White J."/>
            <person name="Yandava C."/>
            <person name="Haas B."/>
            <person name="Nusbaum C."/>
            <person name="Birren B."/>
        </authorList>
    </citation>
    <scope>NUCLEOTIDE SEQUENCE</scope>
    <source>
        <strain evidence="2">ATCC 30864</strain>
    </source>
</reference>
<proteinExistence type="predicted"/>
<sequence length="190" mass="21060">MEGESAAAEQSSRWLQAVEAAPVGEKRDVALAAALKLLFPDPVVLPGGEIYHPKGWSSRNVAKLVGQAGHQCGHTTIHSWKMKHAPQAEWIRSSPFNQVLQLVKDGPKPGAPTIFTPDEMEQCIQLLEGFARAGKCLTKKQAGVYFSKLADKSPVSGGPRRRRFTQKQPSRQWWKDFLQYCDGRLAIRKG</sequence>
<dbReference type="InParanoid" id="A0A0D2X5T0"/>
<evidence type="ECO:0000313" key="1">
    <source>
        <dbReference type="EMBL" id="KJE98344.1"/>
    </source>
</evidence>
<name>A0A0D2X5T0_CAPO3</name>
<keyword evidence="2" id="KW-1185">Reference proteome</keyword>
<evidence type="ECO:0000313" key="2">
    <source>
        <dbReference type="Proteomes" id="UP000008743"/>
    </source>
</evidence>
<accession>A0A0D2X5T0</accession>
<protein>
    <submittedName>
        <fullName evidence="1">Uncharacterized protein</fullName>
    </submittedName>
</protein>
<dbReference type="AlphaFoldDB" id="A0A0D2X5T0"/>